<name>A0A377GBC6_9GAMM</name>
<gene>
    <name evidence="1" type="ORF">NCTC11370_02128</name>
</gene>
<dbReference type="AlphaFoldDB" id="A0A377GBC6"/>
<protein>
    <recommendedName>
        <fullName evidence="3">Entry exclusion lipoprotein TrbK</fullName>
    </recommendedName>
</protein>
<reference evidence="1 2" key="1">
    <citation type="submission" date="2018-06" db="EMBL/GenBank/DDBJ databases">
        <authorList>
            <consortium name="Pathogen Informatics"/>
            <person name="Doyle S."/>
        </authorList>
    </citation>
    <scope>NUCLEOTIDE SEQUENCE [LARGE SCALE GENOMIC DNA]</scope>
    <source>
        <strain evidence="1 2">NCTC11370</strain>
    </source>
</reference>
<evidence type="ECO:0000313" key="2">
    <source>
        <dbReference type="Proteomes" id="UP000254554"/>
    </source>
</evidence>
<dbReference type="Proteomes" id="UP000254554">
    <property type="component" value="Unassembled WGS sequence"/>
</dbReference>
<organism evidence="1 2">
    <name type="scientific">Fluoribacter dumoffii</name>
    <dbReference type="NCBI Taxonomy" id="463"/>
    <lineage>
        <taxon>Bacteria</taxon>
        <taxon>Pseudomonadati</taxon>
        <taxon>Pseudomonadota</taxon>
        <taxon>Gammaproteobacteria</taxon>
        <taxon>Legionellales</taxon>
        <taxon>Legionellaceae</taxon>
        <taxon>Fluoribacter</taxon>
    </lineage>
</organism>
<evidence type="ECO:0008006" key="3">
    <source>
        <dbReference type="Google" id="ProtNLM"/>
    </source>
</evidence>
<evidence type="ECO:0000313" key="1">
    <source>
        <dbReference type="EMBL" id="STO22044.1"/>
    </source>
</evidence>
<keyword evidence="2" id="KW-1185">Reference proteome</keyword>
<sequence length="80" mass="8724">MVAHHMKERKMKVLCLSIMVVTCVLSGCDSAETKAQKKAEHLATLTCSSSREGRTQEELQAIGDACFRGGSYSKSSGQTW</sequence>
<accession>A0A377GBC6</accession>
<dbReference type="EMBL" id="UGGT01000001">
    <property type="protein sequence ID" value="STO22044.1"/>
    <property type="molecule type" value="Genomic_DNA"/>
</dbReference>
<proteinExistence type="predicted"/>
<dbReference type="PROSITE" id="PS51257">
    <property type="entry name" value="PROKAR_LIPOPROTEIN"/>
    <property type="match status" value="1"/>
</dbReference>
<dbReference type="STRING" id="1094715.GCA_000236165_01976"/>